<proteinExistence type="predicted"/>
<dbReference type="NCBIfam" id="NF037959">
    <property type="entry name" value="MFS_SpdSyn"/>
    <property type="match status" value="1"/>
</dbReference>
<feature type="transmembrane region" description="Helical" evidence="2">
    <location>
        <begin position="161"/>
        <end position="181"/>
    </location>
</feature>
<dbReference type="Proteomes" id="UP000680805">
    <property type="component" value="Chromosome"/>
</dbReference>
<evidence type="ECO:0000256" key="2">
    <source>
        <dbReference type="SAM" id="Phobius"/>
    </source>
</evidence>
<dbReference type="GO" id="GO:0006596">
    <property type="term" value="P:polyamine biosynthetic process"/>
    <property type="evidence" value="ECO:0007669"/>
    <property type="project" value="UniProtKB-KW"/>
</dbReference>
<keyword evidence="2" id="KW-0472">Membrane</keyword>
<feature type="transmembrane region" description="Helical" evidence="2">
    <location>
        <begin position="121"/>
        <end position="140"/>
    </location>
</feature>
<feature type="transmembrane region" description="Helical" evidence="2">
    <location>
        <begin position="319"/>
        <end position="342"/>
    </location>
</feature>
<feature type="transmembrane region" description="Helical" evidence="2">
    <location>
        <begin position="87"/>
        <end position="109"/>
    </location>
</feature>
<keyword evidence="2" id="KW-0812">Transmembrane</keyword>
<dbReference type="InterPro" id="IPR029063">
    <property type="entry name" value="SAM-dependent_MTases_sf"/>
</dbReference>
<feature type="transmembrane region" description="Helical" evidence="2">
    <location>
        <begin position="20"/>
        <end position="39"/>
    </location>
</feature>
<feature type="transmembrane region" description="Helical" evidence="2">
    <location>
        <begin position="461"/>
        <end position="479"/>
    </location>
</feature>
<evidence type="ECO:0000256" key="1">
    <source>
        <dbReference type="ARBA" id="ARBA00023115"/>
    </source>
</evidence>
<feature type="transmembrane region" description="Helical" evidence="2">
    <location>
        <begin position="295"/>
        <end position="313"/>
    </location>
</feature>
<dbReference type="KEGG" id="bsei:KMZ68_17440"/>
<keyword evidence="2" id="KW-1133">Transmembrane helix</keyword>
<feature type="transmembrane region" description="Helical" evidence="2">
    <location>
        <begin position="193"/>
        <end position="214"/>
    </location>
</feature>
<sequence>MTVFDRTIGQAPKAIASDSLRLATFIAAIFASAALLFSVEPMFTKMVLPRLGGSAAVWTTATVFFQAMLLAGYVYAHLLMRFVPLRLALVIHVIVTAAACAALPLHIAADWGRPPAEGETFWLIGLFTASIGLPFFALSANGPLLQAWFARTDHPSAQDPYFLYVASNIGSFLALVSYPFVVEPFVGLGAQTWFWTVGFYGLIALIGGCATLSLRSRVLPSHTVTVEALAAPPSWRNVASCIGLSAVPSGLLLAVTAYMSTDVAAVPLFWVLPLALYLLSLVIAFQTRPLIPHWLVVRAFPAFILLLVVFVSINPVEWLISSLSVHIAAFFVTALMCHGELARRRPAARYLTNFYIWLSSGGLIGGITTGLVAPHLFTWVAEYPILIVLAILCVPPATASIGRALTDSAMRKLLLVALTAAALAVFVLKWVDIQFDTASIIVMNGLLLGATVYYWRAPVSFAAIIAFIFFTNAYGFHYGREGYVVRNFFGVLNAAETSDGRFRVLWHGTIGQGSQRIRDDLGVRVTGRPEMVAEFFDGAGIAQTVDAVRARVGGPIKMAVIGLGTGALTCRTKPGDSVTFYEIDPDVIRVARDPKLFNYISECGPGTEIVQGDARLTLSDASAEPYDLIFIDAFLGAAIPIHLLTREAMAMYFGKLAPNGIVAVHVSNRNMELASVVAGVAEANGAIARYYRGGDVQESVHENKWVPKVVAVARGEQDFGGLAKSRYWPVLHRDPAQDVWSDDYSNVLGALMRKWNERAGLAAISLNK</sequence>
<feature type="transmembrane region" description="Helical" evidence="2">
    <location>
        <begin position="51"/>
        <end position="75"/>
    </location>
</feature>
<dbReference type="SUPFAM" id="SSF53335">
    <property type="entry name" value="S-adenosyl-L-methionine-dependent methyltransferases"/>
    <property type="match status" value="1"/>
</dbReference>
<dbReference type="PANTHER" id="PTHR43317:SF1">
    <property type="entry name" value="THERMOSPERMINE SYNTHASE ACAULIS5"/>
    <property type="match status" value="1"/>
</dbReference>
<dbReference type="Gene3D" id="3.40.50.150">
    <property type="entry name" value="Vaccinia Virus protein VP39"/>
    <property type="match status" value="1"/>
</dbReference>
<protein>
    <submittedName>
        <fullName evidence="3">Fused MFS/spermidine synthase</fullName>
    </submittedName>
</protein>
<name>A0A975RVI7_9BRAD</name>
<reference evidence="3" key="1">
    <citation type="submission" date="2021-06" db="EMBL/GenBank/DDBJ databases">
        <title>Bradyrhizobium sp. S2-11-2 Genome sequencing.</title>
        <authorList>
            <person name="Jin L."/>
        </authorList>
    </citation>
    <scope>NUCLEOTIDE SEQUENCE</scope>
    <source>
        <strain evidence="3">S2-11-2</strain>
    </source>
</reference>
<evidence type="ECO:0000313" key="4">
    <source>
        <dbReference type="Proteomes" id="UP000680805"/>
    </source>
</evidence>
<accession>A0A975RVI7</accession>
<feature type="transmembrane region" description="Helical" evidence="2">
    <location>
        <begin position="413"/>
        <end position="431"/>
    </location>
</feature>
<feature type="transmembrane region" description="Helical" evidence="2">
    <location>
        <begin position="383"/>
        <end position="401"/>
    </location>
</feature>
<feature type="transmembrane region" description="Helical" evidence="2">
    <location>
        <begin position="264"/>
        <end position="283"/>
    </location>
</feature>
<evidence type="ECO:0000313" key="3">
    <source>
        <dbReference type="EMBL" id="QWG20926.1"/>
    </source>
</evidence>
<dbReference type="CDD" id="cd02440">
    <property type="entry name" value="AdoMet_MTases"/>
    <property type="match status" value="1"/>
</dbReference>
<dbReference type="PANTHER" id="PTHR43317">
    <property type="entry name" value="THERMOSPERMINE SYNTHASE ACAULIS5"/>
    <property type="match status" value="1"/>
</dbReference>
<feature type="transmembrane region" description="Helical" evidence="2">
    <location>
        <begin position="235"/>
        <end position="258"/>
    </location>
</feature>
<organism evidence="3 4">
    <name type="scientific">Bradyrhizobium sediminis</name>
    <dbReference type="NCBI Taxonomy" id="2840469"/>
    <lineage>
        <taxon>Bacteria</taxon>
        <taxon>Pseudomonadati</taxon>
        <taxon>Pseudomonadota</taxon>
        <taxon>Alphaproteobacteria</taxon>
        <taxon>Hyphomicrobiales</taxon>
        <taxon>Nitrobacteraceae</taxon>
        <taxon>Bradyrhizobium</taxon>
    </lineage>
</organism>
<dbReference type="EMBL" id="CP076135">
    <property type="protein sequence ID" value="QWG20926.1"/>
    <property type="molecule type" value="Genomic_DNA"/>
</dbReference>
<keyword evidence="1" id="KW-0620">Polyamine biosynthesis</keyword>
<dbReference type="AlphaFoldDB" id="A0A975RVI7"/>
<feature type="transmembrane region" description="Helical" evidence="2">
    <location>
        <begin position="354"/>
        <end position="377"/>
    </location>
</feature>
<gene>
    <name evidence="3" type="ORF">KMZ68_17440</name>
</gene>